<dbReference type="Pfam" id="PF26526">
    <property type="entry name" value="DUF8175"/>
    <property type="match status" value="1"/>
</dbReference>
<dbReference type="KEGG" id="asd:AS9A_P20060"/>
<accession>F6ESI3</accession>
<evidence type="ECO:0000313" key="3">
    <source>
        <dbReference type="EMBL" id="AEF43104.1"/>
    </source>
</evidence>
<evidence type="ECO:0000313" key="4">
    <source>
        <dbReference type="Proteomes" id="UP000009235"/>
    </source>
</evidence>
<dbReference type="InterPro" id="IPR058488">
    <property type="entry name" value="DUF8175"/>
</dbReference>
<gene>
    <name evidence="3" type="ordered locus">AS9A_P20060</name>
</gene>
<dbReference type="RefSeq" id="WP_013798111.1">
    <property type="nucleotide sequence ID" value="NC_015561.1"/>
</dbReference>
<keyword evidence="3" id="KW-0449">Lipoprotein</keyword>
<proteinExistence type="predicted"/>
<keyword evidence="1" id="KW-0732">Signal</keyword>
<geneLocation type="plasmid" evidence="3 4">
    <name>pAS9A-2</name>
</geneLocation>
<reference evidence="3 4" key="1">
    <citation type="journal article" date="2011" name="J. Bacteriol.">
        <title>Complete genome sequence of Amycolicicoccus subflavus DQS3-9A1T, an actinomycete isolated from crude oil-polluted soil.</title>
        <authorList>
            <person name="Cai M."/>
            <person name="Chen W.M."/>
            <person name="Nie Y."/>
            <person name="Chi C.Q."/>
            <person name="Wang Y.N."/>
            <person name="Tang Y.Q."/>
            <person name="Li G.Y."/>
            <person name="Wu X.L."/>
        </authorList>
    </citation>
    <scope>NUCLEOTIDE SEQUENCE [LARGE SCALE GENOMIC DNA]</scope>
    <source>
        <strain evidence="4">DSM 45089 / DQS3-9A1</strain>
        <plasmid evidence="3 4">pAS9A-2</plasmid>
    </source>
</reference>
<keyword evidence="4" id="KW-1185">Reference proteome</keyword>
<dbReference type="HOGENOM" id="CLU_079857_0_1_11"/>
<dbReference type="AlphaFoldDB" id="F6ESI3"/>
<dbReference type="Proteomes" id="UP000009235">
    <property type="component" value="Plasmid pAS9A-2"/>
</dbReference>
<protein>
    <submittedName>
        <fullName evidence="3">Putative lipoprotein</fullName>
    </submittedName>
</protein>
<organism evidence="3 4">
    <name type="scientific">Hoyosella subflava (strain DSM 45089 / JCM 17490 / NBRC 109087 / DQS3-9A1)</name>
    <name type="common">Amycolicicoccus subflavus</name>
    <dbReference type="NCBI Taxonomy" id="443218"/>
    <lineage>
        <taxon>Bacteria</taxon>
        <taxon>Bacillati</taxon>
        <taxon>Actinomycetota</taxon>
        <taxon>Actinomycetes</taxon>
        <taxon>Mycobacteriales</taxon>
        <taxon>Hoyosellaceae</taxon>
        <taxon>Hoyosella</taxon>
    </lineage>
</organism>
<name>F6ESI3_HOYSD</name>
<feature type="domain" description="DUF8175" evidence="2">
    <location>
        <begin position="32"/>
        <end position="189"/>
    </location>
</feature>
<feature type="chain" id="PRO_5003333751" evidence="1">
    <location>
        <begin position="25"/>
        <end position="206"/>
    </location>
</feature>
<keyword evidence="3" id="KW-0614">Plasmid</keyword>
<dbReference type="PROSITE" id="PS51257">
    <property type="entry name" value="PROKAR_LIPOPROTEIN"/>
    <property type="match status" value="1"/>
</dbReference>
<evidence type="ECO:0000256" key="1">
    <source>
        <dbReference type="SAM" id="SignalP"/>
    </source>
</evidence>
<evidence type="ECO:0000259" key="2">
    <source>
        <dbReference type="Pfam" id="PF26526"/>
    </source>
</evidence>
<feature type="signal peptide" evidence="1">
    <location>
        <begin position="1"/>
        <end position="24"/>
    </location>
</feature>
<dbReference type="EMBL" id="CP002788">
    <property type="protein sequence ID" value="AEF43104.1"/>
    <property type="molecule type" value="Genomic_DNA"/>
</dbReference>
<sequence length="206" mass="21858">MRARLIAMAAVLCVGVAACGSAPQDEVSENSSGLDNPPVIALWQDVQGINVPFGAEDGPASGPYQPFTGFTHTPQGAALAAITQSVQLSTAVDSQWTKILSTVAAPGEGRDFYAAHRALISITDMVDPGAAPEIIGYQWRSYEPALAEINVVQRYPDDSLGANRVVVVWNGEDWQLELPGPGEDRTATVLDAIPDDTVRLKEEASK</sequence>